<protein>
    <recommendedName>
        <fullName evidence="3">Diguanylate phosphodiesterase</fullName>
    </recommendedName>
</protein>
<sequence length="242" mass="29475">MYDFYCKEFHKGRGDSLLEKKYQIHLQNHYDATSRQVQKKEIKVLKKRKNLLIGEIFPYQICLESTMEYSRFMLWFEKEVQKIVKELWNQHFIIKLTLSQLHFRETILFLEHLKDFSKRITIEFIGEDTPEIKKHFSVQEQEAFFIGKLRMLKKWKFIISKHIEGCSVEQTLAFTPCLHEIKYTMSQQARMEENIIDLHIFIDFWEYWASHKKLKFVVEVKEEDFITKSLMHKKVHVQFENA</sequence>
<evidence type="ECO:0008006" key="3">
    <source>
        <dbReference type="Google" id="ProtNLM"/>
    </source>
</evidence>
<evidence type="ECO:0000313" key="1">
    <source>
        <dbReference type="EMBL" id="AEO05341.1"/>
    </source>
</evidence>
<name>A0A0H3G938_LISM4</name>
<proteinExistence type="predicted"/>
<evidence type="ECO:0000313" key="2">
    <source>
        <dbReference type="Proteomes" id="UP000001288"/>
    </source>
</evidence>
<reference evidence="2" key="1">
    <citation type="submission" date="2010-04" db="EMBL/GenBank/DDBJ databases">
        <title>The genome sequence of Listeria monocytogenes strain 10403S.</title>
        <authorList>
            <consortium name="The Broad Institute Genome Sequencing Platform"/>
            <consortium name="The Broad Institute Genome Sequencing Center for Infectious Disease."/>
            <person name="Borowsky M."/>
            <person name="Borodovsky M."/>
            <person name="Young S.K."/>
            <person name="Zeng Q."/>
            <person name="Koehrsen M."/>
            <person name="Fitzgerald M."/>
            <person name="Wiedmann M."/>
            <person name="Swaminathan B."/>
            <person name="Lauer P."/>
            <person name="Portnoy D."/>
            <person name="Cossart P."/>
            <person name="Buchrieser C."/>
            <person name="Higgins D."/>
            <person name="Abouelleil A."/>
            <person name="Alvarado L."/>
            <person name="Arachchi H.M."/>
            <person name="Berlin A."/>
            <person name="Borenstein D."/>
            <person name="Brown A."/>
            <person name="Chapman S.B."/>
            <person name="Chen Z."/>
            <person name="Dunbar C.D."/>
            <person name="Engels R."/>
            <person name="Freedman E."/>
            <person name="Gearin G."/>
            <person name="Gellesch M."/>
            <person name="Goldberg J."/>
            <person name="Griggs A."/>
            <person name="Gujja S."/>
            <person name="Heilman E."/>
            <person name="Heiman D."/>
            <person name="Howarth C."/>
            <person name="Jen D."/>
            <person name="Larson L."/>
            <person name="Lui A."/>
            <person name="MacDonald J."/>
            <person name="Mehta T."/>
            <person name="Montmayeur A."/>
            <person name="Neiman D."/>
            <person name="Park D."/>
            <person name="Pearson M."/>
            <person name="Priest M."/>
            <person name="Richards J."/>
            <person name="Roberts A."/>
            <person name="Saif S."/>
            <person name="Shea T."/>
            <person name="Shenoy N."/>
            <person name="Sisk P."/>
            <person name="Stolte C."/>
            <person name="Sykes S."/>
            <person name="Walk T."/>
            <person name="White J."/>
            <person name="Yandava C."/>
            <person name="Haas B."/>
            <person name="Nusbaum C."/>
            <person name="Birren B."/>
        </authorList>
    </citation>
    <scope>NUCLEOTIDE SEQUENCE [LARGE SCALE GENOMIC DNA]</scope>
    <source>
        <strain evidence="2">10403S</strain>
    </source>
</reference>
<dbReference type="KEGG" id="lmt:LMRG_00022"/>
<dbReference type="HOGENOM" id="CLU_107113_0_0_9"/>
<gene>
    <name evidence="1" type="ordered locus">LMRG_00022</name>
</gene>
<accession>A0A0H3G938</accession>
<dbReference type="Proteomes" id="UP000001288">
    <property type="component" value="Chromosome"/>
</dbReference>
<dbReference type="AlphaFoldDB" id="A0A0H3G938"/>
<organism evidence="1 2">
    <name type="scientific">Listeria monocytogenes serotype 1/2a (strain 10403S)</name>
    <dbReference type="NCBI Taxonomy" id="393133"/>
    <lineage>
        <taxon>Bacteria</taxon>
        <taxon>Bacillati</taxon>
        <taxon>Bacillota</taxon>
        <taxon>Bacilli</taxon>
        <taxon>Bacillales</taxon>
        <taxon>Listeriaceae</taxon>
        <taxon>Listeria</taxon>
    </lineage>
</organism>
<dbReference type="EMBL" id="CP002002">
    <property type="protein sequence ID" value="AEO05341.1"/>
    <property type="molecule type" value="Genomic_DNA"/>
</dbReference>